<evidence type="ECO:0000313" key="3">
    <source>
        <dbReference type="Proteomes" id="UP000053676"/>
    </source>
</evidence>
<evidence type="ECO:0000256" key="1">
    <source>
        <dbReference type="SAM" id="MobiDB-lite"/>
    </source>
</evidence>
<organism evidence="2 3">
    <name type="scientific">Necator americanus</name>
    <name type="common">Human hookworm</name>
    <dbReference type="NCBI Taxonomy" id="51031"/>
    <lineage>
        <taxon>Eukaryota</taxon>
        <taxon>Metazoa</taxon>
        <taxon>Ecdysozoa</taxon>
        <taxon>Nematoda</taxon>
        <taxon>Chromadorea</taxon>
        <taxon>Rhabditida</taxon>
        <taxon>Rhabditina</taxon>
        <taxon>Rhabditomorpha</taxon>
        <taxon>Strongyloidea</taxon>
        <taxon>Ancylostomatidae</taxon>
        <taxon>Bunostominae</taxon>
        <taxon>Necator</taxon>
    </lineage>
</organism>
<reference evidence="3" key="1">
    <citation type="journal article" date="2014" name="Nat. Genet.">
        <title>Genome of the human hookworm Necator americanus.</title>
        <authorList>
            <person name="Tang Y.T."/>
            <person name="Gao X."/>
            <person name="Rosa B.A."/>
            <person name="Abubucker S."/>
            <person name="Hallsworth-Pepin K."/>
            <person name="Martin J."/>
            <person name="Tyagi R."/>
            <person name="Heizer E."/>
            <person name="Zhang X."/>
            <person name="Bhonagiri-Palsikar V."/>
            <person name="Minx P."/>
            <person name="Warren W.C."/>
            <person name="Wang Q."/>
            <person name="Zhan B."/>
            <person name="Hotez P.J."/>
            <person name="Sternberg P.W."/>
            <person name="Dougall A."/>
            <person name="Gaze S.T."/>
            <person name="Mulvenna J."/>
            <person name="Sotillo J."/>
            <person name="Ranganathan S."/>
            <person name="Rabelo E.M."/>
            <person name="Wilson R.K."/>
            <person name="Felgner P.L."/>
            <person name="Bethony J."/>
            <person name="Hawdon J.M."/>
            <person name="Gasser R.B."/>
            <person name="Loukas A."/>
            <person name="Mitreva M."/>
        </authorList>
    </citation>
    <scope>NUCLEOTIDE SEQUENCE [LARGE SCALE GENOMIC DNA]</scope>
</reference>
<sequence>MSNLKLTEPNTGFISVDTTTLPRINPKYVKFDKVVAVGFVGRDVSHIVPENGIPLEIPYNFLDFHVSRIVDAIMGRYKPPPTQRPLTSTVIPTTTSQDVNDNDFTVPALKPIKCVFVGDLFNFEDDVDAYYEESELINKVGHDLFDVYPNVAIGFWAYGHTNISKSPNVALENMRKKYDYFMIDLMDMEYIKTDKPTSTAKQDTTQLPKLNPINMGLERIVAIGFNSTDLNGIIADNGVALSVPYHYLEDDVNLIIDAILGRYKLTTTSDPPTTTTTKKPSDISTPKVPSTTTTTAKKSTTTAKPAPIRHDCLFVGDLYNYGDNVDSYDLEGDLIHKVGHDLFDRSPHSSIGLWAYGYTNFSKSVETSLEKMRGKLDDFVNDLRLMEYFKIQDPLTTVNAIEKLNEAQDPKGRANCLVFFSAK</sequence>
<evidence type="ECO:0000313" key="2">
    <source>
        <dbReference type="EMBL" id="ETN74995.1"/>
    </source>
</evidence>
<gene>
    <name evidence="2" type="ORF">NECAME_12582</name>
</gene>
<name>W2SZ54_NECAM</name>
<protein>
    <submittedName>
        <fullName evidence="2">Uncharacterized protein</fullName>
    </submittedName>
</protein>
<keyword evidence="3" id="KW-1185">Reference proteome</keyword>
<dbReference type="KEGG" id="nai:NECAME_12582"/>
<accession>W2SZ54</accession>
<dbReference type="AlphaFoldDB" id="W2SZ54"/>
<feature type="region of interest" description="Disordered" evidence="1">
    <location>
        <begin position="267"/>
        <end position="302"/>
    </location>
</feature>
<dbReference type="Proteomes" id="UP000053676">
    <property type="component" value="Unassembled WGS sequence"/>
</dbReference>
<proteinExistence type="predicted"/>
<dbReference type="OrthoDB" id="5871835at2759"/>
<dbReference type="STRING" id="51031.W2SZ54"/>
<dbReference type="EMBL" id="KI660321">
    <property type="protein sequence ID" value="ETN74995.1"/>
    <property type="molecule type" value="Genomic_DNA"/>
</dbReference>